<dbReference type="SUPFAM" id="SSF52374">
    <property type="entry name" value="Nucleotidylyl transferase"/>
    <property type="match status" value="1"/>
</dbReference>
<evidence type="ECO:0000313" key="9">
    <source>
        <dbReference type="EMBL" id="QOY26096.1"/>
    </source>
</evidence>
<dbReference type="PANTHER" id="PTHR45765">
    <property type="entry name" value="METHIONINE--TRNA LIGASE"/>
    <property type="match status" value="1"/>
</dbReference>
<dbReference type="AlphaFoldDB" id="A0A411A336"/>
<evidence type="ECO:0000256" key="7">
    <source>
        <dbReference type="RuleBase" id="RU363039"/>
    </source>
</evidence>
<dbReference type="GO" id="GO:0004825">
    <property type="term" value="F:methionine-tRNA ligase activity"/>
    <property type="evidence" value="ECO:0007669"/>
    <property type="project" value="UniProtKB-EC"/>
</dbReference>
<evidence type="ECO:0000256" key="1">
    <source>
        <dbReference type="ARBA" id="ARBA00022598"/>
    </source>
</evidence>
<dbReference type="Gene3D" id="2.20.28.20">
    <property type="entry name" value="Methionyl-tRNA synthetase, Zn-domain"/>
    <property type="match status" value="1"/>
</dbReference>
<dbReference type="InterPro" id="IPR001412">
    <property type="entry name" value="aa-tRNA-synth_I_CS"/>
</dbReference>
<name>A0A411A336_BACVE</name>
<evidence type="ECO:0000313" key="10">
    <source>
        <dbReference type="Proteomes" id="UP000587477"/>
    </source>
</evidence>
<dbReference type="RefSeq" id="WP_017418990.1">
    <property type="nucleotide sequence ID" value="NZ_BDDG01000012.1"/>
</dbReference>
<sequence length="483" mass="56608">MNKRYLITVPPPTPNGDLHIGHLSGPFLAADVLSRIFKLNNKQYQYPFSTDSFQSYVTFKAFQLGKSPKQVSVDNTNNILNTLQKLNVHLDFYNPFRIEHQKYTQKLFVDLYEKGVFIKKTIKINHCEQCNQYLYEAYVIGECPHCAHQCGGSYCEKCGLPNDSETLQYPKCKKCGRDAQLKELDVIVFPIEKYKPFLKNFYRKYNYLWRKNTQNYTKEIINKHLNDIILTNMNDWGINVPIRGFEGQVINAWFEILPGHINNSDSQDSLWNKESNSETNIIQFFGFDNIFYYLVMYPALLHAMNNKIIPKYFYSNEFYLINGDKFSTSRGNAIWGKDFIDEYTCDFVRYYLSLTSPETQQTSYQPKEVAKEYENFKELNMLISTIESLNREITEPIALLLETYTERFYQAFQLEVFSLKTIATLIKEFITEIKNLNALDNFHILKSLAVFSYPIMPDFSKTITEKTKTALLWNELFGSVQQL</sequence>
<keyword evidence="3 7" id="KW-0067">ATP-binding</keyword>
<dbReference type="InterPro" id="IPR015413">
    <property type="entry name" value="Methionyl/Leucyl_tRNA_Synth"/>
</dbReference>
<evidence type="ECO:0000256" key="3">
    <source>
        <dbReference type="ARBA" id="ARBA00022840"/>
    </source>
</evidence>
<protein>
    <submittedName>
        <fullName evidence="9">Methionine--tRNA ligase</fullName>
        <ecNumber evidence="9">6.1.1.10</ecNumber>
    </submittedName>
</protein>
<dbReference type="GO" id="GO:0006431">
    <property type="term" value="P:methionyl-tRNA aminoacylation"/>
    <property type="evidence" value="ECO:0007669"/>
    <property type="project" value="TreeGrafter"/>
</dbReference>
<keyword evidence="1 7" id="KW-0436">Ligase</keyword>
<dbReference type="EMBL" id="CP063687">
    <property type="protein sequence ID" value="QOY26096.1"/>
    <property type="molecule type" value="Genomic_DNA"/>
</dbReference>
<comment type="catalytic activity">
    <reaction evidence="6">
        <text>tRNA(Met) + L-methionine + ATP = L-methionyl-tRNA(Met) + AMP + diphosphate</text>
        <dbReference type="Rhea" id="RHEA:13481"/>
        <dbReference type="Rhea" id="RHEA-COMP:9667"/>
        <dbReference type="Rhea" id="RHEA-COMP:9698"/>
        <dbReference type="ChEBI" id="CHEBI:30616"/>
        <dbReference type="ChEBI" id="CHEBI:33019"/>
        <dbReference type="ChEBI" id="CHEBI:57844"/>
        <dbReference type="ChEBI" id="CHEBI:78442"/>
        <dbReference type="ChEBI" id="CHEBI:78530"/>
        <dbReference type="ChEBI" id="CHEBI:456215"/>
        <dbReference type="EC" id="6.1.1.10"/>
    </reaction>
</comment>
<keyword evidence="4 7" id="KW-0648">Protein biosynthesis</keyword>
<evidence type="ECO:0000256" key="5">
    <source>
        <dbReference type="ARBA" id="ARBA00023146"/>
    </source>
</evidence>
<dbReference type="PANTHER" id="PTHR45765:SF1">
    <property type="entry name" value="METHIONINE--TRNA LIGASE, CYTOPLASMIC"/>
    <property type="match status" value="1"/>
</dbReference>
<accession>A0A411A336</accession>
<reference evidence="10" key="1">
    <citation type="submission" date="2020-10" db="EMBL/GenBank/DDBJ databases">
        <title>Complete genome sequence of Bacillus velezensis NST6.</title>
        <authorList>
            <person name="Choi J."/>
        </authorList>
    </citation>
    <scope>NUCLEOTIDE SEQUENCE [LARGE SCALE GENOMIC DNA]</scope>
    <source>
        <strain evidence="10">NST6</strain>
    </source>
</reference>
<dbReference type="Proteomes" id="UP000587477">
    <property type="component" value="Chromosome"/>
</dbReference>
<organism evidence="9 10">
    <name type="scientific">Bacillus velezensis</name>
    <dbReference type="NCBI Taxonomy" id="492670"/>
    <lineage>
        <taxon>Bacteria</taxon>
        <taxon>Bacillati</taxon>
        <taxon>Bacillota</taxon>
        <taxon>Bacilli</taxon>
        <taxon>Bacillales</taxon>
        <taxon>Bacillaceae</taxon>
        <taxon>Bacillus</taxon>
        <taxon>Bacillus amyloliquefaciens group</taxon>
    </lineage>
</organism>
<proteinExistence type="inferred from homology"/>
<dbReference type="PROSITE" id="PS00178">
    <property type="entry name" value="AA_TRNA_LIGASE_I"/>
    <property type="match status" value="1"/>
</dbReference>
<dbReference type="EC" id="6.1.1.10" evidence="9"/>
<evidence type="ECO:0000256" key="4">
    <source>
        <dbReference type="ARBA" id="ARBA00022917"/>
    </source>
</evidence>
<evidence type="ECO:0000256" key="2">
    <source>
        <dbReference type="ARBA" id="ARBA00022741"/>
    </source>
</evidence>
<dbReference type="InterPro" id="IPR029038">
    <property type="entry name" value="MetRS_Zn"/>
</dbReference>
<keyword evidence="2 7" id="KW-0547">Nucleotide-binding</keyword>
<dbReference type="Pfam" id="PF09334">
    <property type="entry name" value="tRNA-synt_1g"/>
    <property type="match status" value="1"/>
</dbReference>
<dbReference type="GO" id="GO:0005829">
    <property type="term" value="C:cytosol"/>
    <property type="evidence" value="ECO:0007669"/>
    <property type="project" value="TreeGrafter"/>
</dbReference>
<evidence type="ECO:0000259" key="8">
    <source>
        <dbReference type="Pfam" id="PF09334"/>
    </source>
</evidence>
<feature type="domain" description="Methionyl/Leucyl tRNA synthetase" evidence="8">
    <location>
        <begin position="5"/>
        <end position="373"/>
    </location>
</feature>
<gene>
    <name evidence="9" type="primary">metG_1</name>
    <name evidence="9" type="ORF">BACVE_001045</name>
</gene>
<comment type="similarity">
    <text evidence="7">Belongs to the class-I aminoacyl-tRNA synthetase family.</text>
</comment>
<dbReference type="InterPro" id="IPR023458">
    <property type="entry name" value="Met-tRNA_ligase_1"/>
</dbReference>
<dbReference type="Gene3D" id="3.40.50.620">
    <property type="entry name" value="HUPs"/>
    <property type="match status" value="1"/>
</dbReference>
<dbReference type="GO" id="GO:0005524">
    <property type="term" value="F:ATP binding"/>
    <property type="evidence" value="ECO:0007669"/>
    <property type="project" value="UniProtKB-KW"/>
</dbReference>
<dbReference type="InterPro" id="IPR014729">
    <property type="entry name" value="Rossmann-like_a/b/a_fold"/>
</dbReference>
<evidence type="ECO:0000256" key="6">
    <source>
        <dbReference type="ARBA" id="ARBA00047364"/>
    </source>
</evidence>
<keyword evidence="5 7" id="KW-0030">Aminoacyl-tRNA synthetase</keyword>